<accession>A0A8S5P6P5</accession>
<proteinExistence type="predicted"/>
<dbReference type="EMBL" id="BK015334">
    <property type="protein sequence ID" value="DAE01852.1"/>
    <property type="molecule type" value="Genomic_DNA"/>
</dbReference>
<name>A0A8S5P6P5_9CAUD</name>
<reference evidence="1" key="1">
    <citation type="journal article" date="2021" name="Proc. Natl. Acad. Sci. U.S.A.">
        <title>A Catalog of Tens of Thousands of Viruses from Human Metagenomes Reveals Hidden Associations with Chronic Diseases.</title>
        <authorList>
            <person name="Tisza M.J."/>
            <person name="Buck C.B."/>
        </authorList>
    </citation>
    <scope>NUCLEOTIDE SEQUENCE</scope>
    <source>
        <strain evidence="1">CtD8022</strain>
    </source>
</reference>
<organism evidence="1">
    <name type="scientific">Myoviridae sp. ctD8022</name>
    <dbReference type="NCBI Taxonomy" id="2825056"/>
    <lineage>
        <taxon>Viruses</taxon>
        <taxon>Duplodnaviria</taxon>
        <taxon>Heunggongvirae</taxon>
        <taxon>Uroviricota</taxon>
        <taxon>Caudoviricetes</taxon>
    </lineage>
</organism>
<evidence type="ECO:0000313" key="1">
    <source>
        <dbReference type="EMBL" id="DAE01852.1"/>
    </source>
</evidence>
<sequence>MTAGKTAFKSLTRRRWHCTTVKDRGRRDVAGTVCKQPGGGASLAKATATVTLNRRPACKLCLQVRAVYNRLKL</sequence>
<protein>
    <submittedName>
        <fullName evidence="1">Uncharacterized protein</fullName>
    </submittedName>
</protein>